<proteinExistence type="predicted"/>
<keyword evidence="3" id="KW-1185">Reference proteome</keyword>
<protein>
    <submittedName>
        <fullName evidence="2">Uncharacterized protein</fullName>
    </submittedName>
</protein>
<name>A0ABD1WBM2_9LAMI</name>
<comment type="caution">
    <text evidence="2">The sequence shown here is derived from an EMBL/GenBank/DDBJ whole genome shotgun (WGS) entry which is preliminary data.</text>
</comment>
<evidence type="ECO:0000256" key="1">
    <source>
        <dbReference type="SAM" id="Coils"/>
    </source>
</evidence>
<reference evidence="3" key="1">
    <citation type="submission" date="2024-07" db="EMBL/GenBank/DDBJ databases">
        <title>Two chromosome-level genome assemblies of Korean endemic species Abeliophyllum distichum and Forsythia ovata (Oleaceae).</title>
        <authorList>
            <person name="Jang H."/>
        </authorList>
    </citation>
    <scope>NUCLEOTIDE SEQUENCE [LARGE SCALE GENOMIC DNA]</scope>
</reference>
<dbReference type="EMBL" id="JBFOLJ010000004">
    <property type="protein sequence ID" value="KAL2546880.1"/>
    <property type="molecule type" value="Genomic_DNA"/>
</dbReference>
<feature type="coiled-coil region" evidence="1">
    <location>
        <begin position="89"/>
        <end position="116"/>
    </location>
</feature>
<evidence type="ECO:0000313" key="3">
    <source>
        <dbReference type="Proteomes" id="UP001604277"/>
    </source>
</evidence>
<sequence>MVTLSSSTVNSLKYGMAISEILDQFNVHVLGKDPVFSSPQSYLTYHSLKQLKYSYVGDELVKLSCGDIVSEEEDSIFVPRPSSSMAVPSSDFNKQMASLSSQLEELKIQGRALSSQMKIGFEQLLPHKD</sequence>
<gene>
    <name evidence="2" type="ORF">Fot_16113</name>
</gene>
<keyword evidence="1" id="KW-0175">Coiled coil</keyword>
<dbReference type="Proteomes" id="UP001604277">
    <property type="component" value="Unassembled WGS sequence"/>
</dbReference>
<evidence type="ECO:0000313" key="2">
    <source>
        <dbReference type="EMBL" id="KAL2546880.1"/>
    </source>
</evidence>
<dbReference type="AlphaFoldDB" id="A0ABD1WBM2"/>
<accession>A0ABD1WBM2</accession>
<organism evidence="2 3">
    <name type="scientific">Forsythia ovata</name>
    <dbReference type="NCBI Taxonomy" id="205694"/>
    <lineage>
        <taxon>Eukaryota</taxon>
        <taxon>Viridiplantae</taxon>
        <taxon>Streptophyta</taxon>
        <taxon>Embryophyta</taxon>
        <taxon>Tracheophyta</taxon>
        <taxon>Spermatophyta</taxon>
        <taxon>Magnoliopsida</taxon>
        <taxon>eudicotyledons</taxon>
        <taxon>Gunneridae</taxon>
        <taxon>Pentapetalae</taxon>
        <taxon>asterids</taxon>
        <taxon>lamiids</taxon>
        <taxon>Lamiales</taxon>
        <taxon>Oleaceae</taxon>
        <taxon>Forsythieae</taxon>
        <taxon>Forsythia</taxon>
    </lineage>
</organism>